<organism evidence="2">
    <name type="scientific">Chrysotila carterae</name>
    <name type="common">Marine alga</name>
    <name type="synonym">Syracosphaera carterae</name>
    <dbReference type="NCBI Taxonomy" id="13221"/>
    <lineage>
        <taxon>Eukaryota</taxon>
        <taxon>Haptista</taxon>
        <taxon>Haptophyta</taxon>
        <taxon>Prymnesiophyceae</taxon>
        <taxon>Isochrysidales</taxon>
        <taxon>Isochrysidaceae</taxon>
        <taxon>Chrysotila</taxon>
    </lineage>
</organism>
<feature type="compositionally biased region" description="Basic and acidic residues" evidence="1">
    <location>
        <begin position="1"/>
        <end position="19"/>
    </location>
</feature>
<name>A0A7S4BSP3_CHRCT</name>
<feature type="compositionally biased region" description="Basic and acidic residues" evidence="1">
    <location>
        <begin position="139"/>
        <end position="148"/>
    </location>
</feature>
<evidence type="ECO:0000256" key="1">
    <source>
        <dbReference type="SAM" id="MobiDB-lite"/>
    </source>
</evidence>
<feature type="compositionally biased region" description="Basic and acidic residues" evidence="1">
    <location>
        <begin position="292"/>
        <end position="324"/>
    </location>
</feature>
<feature type="region of interest" description="Disordered" evidence="1">
    <location>
        <begin position="139"/>
        <end position="246"/>
    </location>
</feature>
<feature type="region of interest" description="Disordered" evidence="1">
    <location>
        <begin position="1"/>
        <end position="26"/>
    </location>
</feature>
<feature type="compositionally biased region" description="Basic and acidic residues" evidence="1">
    <location>
        <begin position="165"/>
        <end position="179"/>
    </location>
</feature>
<feature type="compositionally biased region" description="Gly residues" evidence="1">
    <location>
        <begin position="200"/>
        <end position="211"/>
    </location>
</feature>
<dbReference type="EMBL" id="HBIZ01044170">
    <property type="protein sequence ID" value="CAE0775631.1"/>
    <property type="molecule type" value="Transcribed_RNA"/>
</dbReference>
<accession>A0A7S4BSP3</accession>
<feature type="compositionally biased region" description="Polar residues" evidence="1">
    <location>
        <begin position="229"/>
        <end position="240"/>
    </location>
</feature>
<reference evidence="2" key="1">
    <citation type="submission" date="2021-01" db="EMBL/GenBank/DDBJ databases">
        <authorList>
            <person name="Corre E."/>
            <person name="Pelletier E."/>
            <person name="Niang G."/>
            <person name="Scheremetjew M."/>
            <person name="Finn R."/>
            <person name="Kale V."/>
            <person name="Holt S."/>
            <person name="Cochrane G."/>
            <person name="Meng A."/>
            <person name="Brown T."/>
            <person name="Cohen L."/>
        </authorList>
    </citation>
    <scope>NUCLEOTIDE SEQUENCE</scope>
    <source>
        <strain evidence="2">CCMP645</strain>
    </source>
</reference>
<protein>
    <submittedName>
        <fullName evidence="2">Uncharacterized protein</fullName>
    </submittedName>
</protein>
<proteinExistence type="predicted"/>
<gene>
    <name evidence="2" type="ORF">PCAR00345_LOCUS28265</name>
</gene>
<evidence type="ECO:0000313" key="2">
    <source>
        <dbReference type="EMBL" id="CAE0775631.1"/>
    </source>
</evidence>
<feature type="region of interest" description="Disordered" evidence="1">
    <location>
        <begin position="258"/>
        <end position="324"/>
    </location>
</feature>
<sequence>MRKQIQEVLRKAGEERMDQGTEEEREDLKGVTVNTVQQLYVNVRGMRTSAATNKCEFSYTTPSGQELKWGHTRFTLCAEYHKRSLKAKSHTANTYHTVRGALVLNEPSRWCELCACAHGKDCRKLRAYRTEEVRRTNELLSRAKRETAPSRAQQQATRPEYTLNVEREKQVRDAGARDMGKKKRKGATNKGTDRRTHTAGSGGSGDQGVRGNGERRRRSTRSFAGGAECTTNADDMQGLSSPPGELSLHASEMQILPMQSPEAGDESEAEGPRAGGRAEGAHTGMAAGGQRLRWERSGPELRRGDGRQRQRRDGRTLNRAEEGREAKGIHTLERGVSNQHGTKDRVRRPKALYATRASAIQITRRERHDNCGITCGIECTIQKDRMRCAQRDNEHMFESK</sequence>
<dbReference type="AlphaFoldDB" id="A0A7S4BSP3"/>